<dbReference type="Gene3D" id="2.40.128.620">
    <property type="match status" value="1"/>
</dbReference>
<dbReference type="Pfam" id="PF00057">
    <property type="entry name" value="Ldl_recept_a"/>
    <property type="match status" value="1"/>
</dbReference>
<dbReference type="PANTHER" id="PTHR22722">
    <property type="entry name" value="LOW-DENSITY LIPOPROTEIN RECEPTOR-RELATED PROTEIN 2-RELATED"/>
    <property type="match status" value="1"/>
</dbReference>
<feature type="disulfide bond" evidence="2">
    <location>
        <begin position="95"/>
        <end position="107"/>
    </location>
</feature>
<dbReference type="InterPro" id="IPR002172">
    <property type="entry name" value="LDrepeatLR_classA_rpt"/>
</dbReference>
<accession>A0A8B6CFV4</accession>
<name>A0A8B6CFV4_MYTGA</name>
<sequence length="392" mass="44110">MGTFDNVQLGDILRQTDLTSMAGNVNGRDDDVEWPNYTDNGDLKIDLSLNQLDTEISDANECFKAALAELKRIGKGSVDHHPVINETDRIDCKTCYMYKFGFRDPTCIPQEFMCDGHKDCFLGLDEKGCEPEESSAYLRSTIVQRAEKTLTFPFESTTNSDVFNILTSITKSSIDPPVTAYQYQSKTVINNSSVQVSNNSLAHHRETTGSTNKSHLTAIIAVVVSIIAILCIGGSVYYYKRKYKTTLNAQSEYLTPMSIQDRPEQEDEIYESVNDVLVTRHEHPTIVNIGMNKQKDVEKSRPDRDCNAFQKLRKSSSITYEDSGKECKLNANLAKQLHESSKYKNSEMDLMIDSKSKRNSGDSLASKLYESIDDYNINSSSQTESTTYVEIE</sequence>
<feature type="disulfide bond" evidence="2">
    <location>
        <begin position="114"/>
        <end position="129"/>
    </location>
</feature>
<evidence type="ECO:0000256" key="3">
    <source>
        <dbReference type="SAM" id="Phobius"/>
    </source>
</evidence>
<dbReference type="Proteomes" id="UP000596742">
    <property type="component" value="Unassembled WGS sequence"/>
</dbReference>
<evidence type="ECO:0000313" key="5">
    <source>
        <dbReference type="Proteomes" id="UP000596742"/>
    </source>
</evidence>
<dbReference type="SUPFAM" id="SSF57424">
    <property type="entry name" value="LDL receptor-like module"/>
    <property type="match status" value="1"/>
</dbReference>
<dbReference type="AlphaFoldDB" id="A0A8B6CFV4"/>
<protein>
    <submittedName>
        <fullName evidence="4">Uncharacterized protein</fullName>
    </submittedName>
</protein>
<gene>
    <name evidence="4" type="ORF">MGAL_10B039078</name>
</gene>
<comment type="caution">
    <text evidence="2">Lacks conserved residue(s) required for the propagation of feature annotation.</text>
</comment>
<dbReference type="SMART" id="SM00192">
    <property type="entry name" value="LDLa"/>
    <property type="match status" value="1"/>
</dbReference>
<dbReference type="EMBL" id="UYJE01001698">
    <property type="protein sequence ID" value="VDI04410.1"/>
    <property type="molecule type" value="Genomic_DNA"/>
</dbReference>
<evidence type="ECO:0000256" key="1">
    <source>
        <dbReference type="ARBA" id="ARBA00023157"/>
    </source>
</evidence>
<feature type="transmembrane region" description="Helical" evidence="3">
    <location>
        <begin position="216"/>
        <end position="239"/>
    </location>
</feature>
<keyword evidence="3" id="KW-1133">Transmembrane helix</keyword>
<comment type="caution">
    <text evidence="4">The sequence shown here is derived from an EMBL/GenBank/DDBJ whole genome shotgun (WGS) entry which is preliminary data.</text>
</comment>
<dbReference type="InterPro" id="IPR036055">
    <property type="entry name" value="LDL_receptor-like_sf"/>
</dbReference>
<proteinExistence type="predicted"/>
<evidence type="ECO:0000256" key="2">
    <source>
        <dbReference type="PROSITE-ProRule" id="PRU00124"/>
    </source>
</evidence>
<dbReference type="PROSITE" id="PS50068">
    <property type="entry name" value="LDLRA_2"/>
    <property type="match status" value="1"/>
</dbReference>
<dbReference type="OrthoDB" id="10020456at2759"/>
<keyword evidence="1 2" id="KW-1015">Disulfide bond</keyword>
<organism evidence="4 5">
    <name type="scientific">Mytilus galloprovincialis</name>
    <name type="common">Mediterranean mussel</name>
    <dbReference type="NCBI Taxonomy" id="29158"/>
    <lineage>
        <taxon>Eukaryota</taxon>
        <taxon>Metazoa</taxon>
        <taxon>Spiralia</taxon>
        <taxon>Lophotrochozoa</taxon>
        <taxon>Mollusca</taxon>
        <taxon>Bivalvia</taxon>
        <taxon>Autobranchia</taxon>
        <taxon>Pteriomorphia</taxon>
        <taxon>Mytilida</taxon>
        <taxon>Mytiloidea</taxon>
        <taxon>Mytilidae</taxon>
        <taxon>Mytilinae</taxon>
        <taxon>Mytilus</taxon>
    </lineage>
</organism>
<evidence type="ECO:0000313" key="4">
    <source>
        <dbReference type="EMBL" id="VDI04410.1"/>
    </source>
</evidence>
<reference evidence="4" key="1">
    <citation type="submission" date="2018-11" db="EMBL/GenBank/DDBJ databases">
        <authorList>
            <person name="Alioto T."/>
            <person name="Alioto T."/>
        </authorList>
    </citation>
    <scope>NUCLEOTIDE SEQUENCE</scope>
</reference>
<dbReference type="InterPro" id="IPR051221">
    <property type="entry name" value="LDLR-related"/>
</dbReference>
<dbReference type="GO" id="GO:0043235">
    <property type="term" value="C:receptor complex"/>
    <property type="evidence" value="ECO:0007669"/>
    <property type="project" value="TreeGrafter"/>
</dbReference>
<dbReference type="GO" id="GO:0005886">
    <property type="term" value="C:plasma membrane"/>
    <property type="evidence" value="ECO:0007669"/>
    <property type="project" value="TreeGrafter"/>
</dbReference>
<keyword evidence="3" id="KW-0812">Transmembrane</keyword>
<keyword evidence="3" id="KW-0472">Membrane</keyword>
<keyword evidence="5" id="KW-1185">Reference proteome</keyword>
<dbReference type="CDD" id="cd00112">
    <property type="entry name" value="LDLa"/>
    <property type="match status" value="1"/>
</dbReference>